<protein>
    <recommendedName>
        <fullName evidence="4">YbbR-like protein</fullName>
    </recommendedName>
</protein>
<accession>A0A9D1YBR7</accession>
<dbReference type="InterPro" id="IPR053154">
    <property type="entry name" value="c-di-AMP_regulator"/>
</dbReference>
<proteinExistence type="predicted"/>
<gene>
    <name evidence="2" type="ORF">H9838_03525</name>
</gene>
<organism evidence="2 3">
    <name type="scientific">Candidatus Acutalibacter pullistercoris</name>
    <dbReference type="NCBI Taxonomy" id="2838418"/>
    <lineage>
        <taxon>Bacteria</taxon>
        <taxon>Bacillati</taxon>
        <taxon>Bacillota</taxon>
        <taxon>Clostridia</taxon>
        <taxon>Eubacteriales</taxon>
        <taxon>Acutalibacteraceae</taxon>
        <taxon>Acutalibacter</taxon>
    </lineage>
</organism>
<dbReference type="PANTHER" id="PTHR37804:SF1">
    <property type="entry name" value="CDAA REGULATORY PROTEIN CDAR"/>
    <property type="match status" value="1"/>
</dbReference>
<keyword evidence="1" id="KW-0812">Transmembrane</keyword>
<feature type="transmembrane region" description="Helical" evidence="1">
    <location>
        <begin position="23"/>
        <end position="45"/>
    </location>
</feature>
<reference evidence="2" key="2">
    <citation type="submission" date="2021-04" db="EMBL/GenBank/DDBJ databases">
        <authorList>
            <person name="Gilroy R."/>
        </authorList>
    </citation>
    <scope>NUCLEOTIDE SEQUENCE</scope>
    <source>
        <strain evidence="2">1282</strain>
    </source>
</reference>
<evidence type="ECO:0008006" key="4">
    <source>
        <dbReference type="Google" id="ProtNLM"/>
    </source>
</evidence>
<dbReference type="PANTHER" id="PTHR37804">
    <property type="entry name" value="CDAA REGULATORY PROTEIN CDAR"/>
    <property type="match status" value="1"/>
</dbReference>
<reference evidence="2" key="1">
    <citation type="journal article" date="2021" name="PeerJ">
        <title>Extensive microbial diversity within the chicken gut microbiome revealed by metagenomics and culture.</title>
        <authorList>
            <person name="Gilroy R."/>
            <person name="Ravi A."/>
            <person name="Getino M."/>
            <person name="Pursley I."/>
            <person name="Horton D.L."/>
            <person name="Alikhan N.F."/>
            <person name="Baker D."/>
            <person name="Gharbi K."/>
            <person name="Hall N."/>
            <person name="Watson M."/>
            <person name="Adriaenssens E.M."/>
            <person name="Foster-Nyarko E."/>
            <person name="Jarju S."/>
            <person name="Secka A."/>
            <person name="Antonio M."/>
            <person name="Oren A."/>
            <person name="Chaudhuri R.R."/>
            <person name="La Ragione R."/>
            <person name="Hildebrand F."/>
            <person name="Pallen M.J."/>
        </authorList>
    </citation>
    <scope>NUCLEOTIDE SEQUENCE</scope>
    <source>
        <strain evidence="2">1282</strain>
    </source>
</reference>
<dbReference type="AlphaFoldDB" id="A0A9D1YBR7"/>
<dbReference type="Gene3D" id="2.170.120.30">
    <property type="match status" value="2"/>
</dbReference>
<name>A0A9D1YBR7_9FIRM</name>
<evidence type="ECO:0000256" key="1">
    <source>
        <dbReference type="SAM" id="Phobius"/>
    </source>
</evidence>
<evidence type="ECO:0000313" key="2">
    <source>
        <dbReference type="EMBL" id="HIY26226.1"/>
    </source>
</evidence>
<dbReference type="Gene3D" id="2.170.120.40">
    <property type="entry name" value="YbbR-like domain"/>
    <property type="match status" value="2"/>
</dbReference>
<evidence type="ECO:0000313" key="3">
    <source>
        <dbReference type="Proteomes" id="UP000823915"/>
    </source>
</evidence>
<keyword evidence="1" id="KW-0472">Membrane</keyword>
<keyword evidence="1" id="KW-1133">Transmembrane helix</keyword>
<sequence>MGDDKRMPPEEPEQRSKLNLHNLFYHNTFVLVFSLVTAVIAWFVLKQYSGESGTYMVYDVPVTVLYSSEADAGGLRVFHSNYETVDVEVDGNSLITTRLTPDDFKATITLNPSSSKVTGNTLQRMSVPVRVAKESAQADYEIVNVNPGEVTVEYDRYREATFNIEQEITYSAGSGYYAAAPVLSQDTVVISGPESSVNRVARVVVSSTIDEPLTSSETLSCRLRLFDANNQEITADANRLYLSFSVDTVDASISVMSRKTVDLTVNTLRQPENFSSSRITIEPAQIDIAGAKEVLDGISEIQLGTVIDFGTLQVGEENSFVCEIPLPNGVRNLSNVGNTAVEQATVTVNLNGYREATVTVPQENIQITNAPSGREVEVTTQTLEVTLIGPEAQVMNITGDMVSVQADLTNYAQSTGIVEVPVSVTVSGSGADSCWVAGSYTANVNFQGADAALAAARRAPDSDDE</sequence>
<comment type="caution">
    <text evidence="2">The sequence shown here is derived from an EMBL/GenBank/DDBJ whole genome shotgun (WGS) entry which is preliminary data.</text>
</comment>
<dbReference type="Proteomes" id="UP000823915">
    <property type="component" value="Unassembled WGS sequence"/>
</dbReference>
<dbReference type="EMBL" id="DXDU01000057">
    <property type="protein sequence ID" value="HIY26226.1"/>
    <property type="molecule type" value="Genomic_DNA"/>
</dbReference>